<dbReference type="InterPro" id="IPR051320">
    <property type="entry name" value="Viral_Replic_Matur_Polypro"/>
</dbReference>
<evidence type="ECO:0000259" key="1">
    <source>
        <dbReference type="PROSITE" id="PS50878"/>
    </source>
</evidence>
<proteinExistence type="predicted"/>
<dbReference type="InterPro" id="IPR043502">
    <property type="entry name" value="DNA/RNA_pol_sf"/>
</dbReference>
<reference evidence="2" key="1">
    <citation type="submission" date="2024-04" db="EMBL/GenBank/DDBJ databases">
        <authorList>
            <consortium name="Molecular Ecology Group"/>
        </authorList>
    </citation>
    <scope>NUCLEOTIDE SEQUENCE</scope>
</reference>
<sequence length="136" mass="15721">MHQKLAQLPAAYFQKVIIFVDNIVIAAENETEMLAILEAILNGFEEEGLKLNIQKCKWFQKEIVVFGFRIDKEGVHMLSDRVKAMLKAPTPDSFTTLRSFLGRINYHSEFLKNMATILAPLYDVLKQTTWTWPEQC</sequence>
<name>A0AAV2MX90_9HYME</name>
<dbReference type="InterPro" id="IPR043128">
    <property type="entry name" value="Rev_trsase/Diguanyl_cyclase"/>
</dbReference>
<feature type="domain" description="Reverse transcriptase" evidence="1">
    <location>
        <begin position="1"/>
        <end position="70"/>
    </location>
</feature>
<comment type="caution">
    <text evidence="2">The sequence shown here is derived from an EMBL/GenBank/DDBJ whole genome shotgun (WGS) entry which is preliminary data.</text>
</comment>
<dbReference type="GO" id="GO:0071897">
    <property type="term" value="P:DNA biosynthetic process"/>
    <property type="evidence" value="ECO:0007669"/>
    <property type="project" value="UniProtKB-ARBA"/>
</dbReference>
<evidence type="ECO:0000313" key="3">
    <source>
        <dbReference type="Proteomes" id="UP001497644"/>
    </source>
</evidence>
<organism evidence="2 3">
    <name type="scientific">Lasius platythorax</name>
    <dbReference type="NCBI Taxonomy" id="488582"/>
    <lineage>
        <taxon>Eukaryota</taxon>
        <taxon>Metazoa</taxon>
        <taxon>Ecdysozoa</taxon>
        <taxon>Arthropoda</taxon>
        <taxon>Hexapoda</taxon>
        <taxon>Insecta</taxon>
        <taxon>Pterygota</taxon>
        <taxon>Neoptera</taxon>
        <taxon>Endopterygota</taxon>
        <taxon>Hymenoptera</taxon>
        <taxon>Apocrita</taxon>
        <taxon>Aculeata</taxon>
        <taxon>Formicoidea</taxon>
        <taxon>Formicidae</taxon>
        <taxon>Formicinae</taxon>
        <taxon>Lasius</taxon>
        <taxon>Lasius</taxon>
    </lineage>
</organism>
<dbReference type="SUPFAM" id="SSF56672">
    <property type="entry name" value="DNA/RNA polymerases"/>
    <property type="match status" value="1"/>
</dbReference>
<dbReference type="PANTHER" id="PTHR33064">
    <property type="entry name" value="POL PROTEIN"/>
    <property type="match status" value="1"/>
</dbReference>
<dbReference type="InterPro" id="IPR000477">
    <property type="entry name" value="RT_dom"/>
</dbReference>
<gene>
    <name evidence="2" type="ORF">LPLAT_LOCUS6889</name>
</gene>
<dbReference type="Proteomes" id="UP001497644">
    <property type="component" value="Unassembled WGS sequence"/>
</dbReference>
<dbReference type="EMBL" id="CAXIPU020000468">
    <property type="protein sequence ID" value="CAL1672211.1"/>
    <property type="molecule type" value="Genomic_DNA"/>
</dbReference>
<protein>
    <recommendedName>
        <fullName evidence="1">Reverse transcriptase domain-containing protein</fullName>
    </recommendedName>
</protein>
<accession>A0AAV2MX90</accession>
<dbReference type="AlphaFoldDB" id="A0AAV2MX90"/>
<dbReference type="PROSITE" id="PS50878">
    <property type="entry name" value="RT_POL"/>
    <property type="match status" value="1"/>
</dbReference>
<dbReference type="Pfam" id="PF00078">
    <property type="entry name" value="RVT_1"/>
    <property type="match status" value="1"/>
</dbReference>
<evidence type="ECO:0000313" key="2">
    <source>
        <dbReference type="EMBL" id="CAL1672211.1"/>
    </source>
</evidence>
<dbReference type="Gene3D" id="3.30.70.270">
    <property type="match status" value="2"/>
</dbReference>
<keyword evidence="3" id="KW-1185">Reference proteome</keyword>
<dbReference type="PANTHER" id="PTHR33064:SF37">
    <property type="entry name" value="RIBONUCLEASE H"/>
    <property type="match status" value="1"/>
</dbReference>